<organism evidence="1 2">
    <name type="scientific">Clostridium taeniosporum</name>
    <dbReference type="NCBI Taxonomy" id="394958"/>
    <lineage>
        <taxon>Bacteria</taxon>
        <taxon>Bacillati</taxon>
        <taxon>Bacillota</taxon>
        <taxon>Clostridia</taxon>
        <taxon>Eubacteriales</taxon>
        <taxon>Clostridiaceae</taxon>
        <taxon>Clostridium</taxon>
    </lineage>
</organism>
<evidence type="ECO:0000313" key="2">
    <source>
        <dbReference type="Proteomes" id="UP000094652"/>
    </source>
</evidence>
<dbReference type="STRING" id="394958.BGI42_08625"/>
<keyword evidence="2" id="KW-1185">Reference proteome</keyword>
<dbReference type="RefSeq" id="WP_069679934.1">
    <property type="nucleotide sequence ID" value="NZ_CP017253.2"/>
</dbReference>
<name>A0A1D7XKC4_9CLOT</name>
<dbReference type="EMBL" id="CP017253">
    <property type="protein sequence ID" value="AOR23786.1"/>
    <property type="molecule type" value="Genomic_DNA"/>
</dbReference>
<dbReference type="Proteomes" id="UP000094652">
    <property type="component" value="Chromosome"/>
</dbReference>
<dbReference type="KEGG" id="ctae:BGI42_08625"/>
<gene>
    <name evidence="1" type="ORF">BGI42_08625</name>
</gene>
<evidence type="ECO:0000313" key="1">
    <source>
        <dbReference type="EMBL" id="AOR23786.1"/>
    </source>
</evidence>
<reference evidence="2" key="1">
    <citation type="submission" date="2016-09" db="EMBL/GenBank/DDBJ databases">
        <title>Genomics of Clostridium taeniosporum, an organism which forms endospores with ribbon-like appendages.</title>
        <authorList>
            <person name="Walker J.R."/>
        </authorList>
    </citation>
    <scope>NUCLEOTIDE SEQUENCE [LARGE SCALE GENOMIC DNA]</scope>
    <source>
        <strain evidence="2">1/k</strain>
    </source>
</reference>
<sequence>MSIFNRKNQLNIDIGEITESVVDYSKSIEELTNYYDEQLILIKKGRNELATLELMMLGYGIDFIEWIKEAFKIELTLSEKSLNEFNKILEEIHEMYRINGLREEVINDLLKKCSAYFGLMILANYKGSWVDSNLGPAIQVNGVNAFVYNCIGRRIKSNEDSDVLAFYYALGENLEEKFLM</sequence>
<protein>
    <submittedName>
        <fullName evidence="1">Uncharacterized protein</fullName>
    </submittedName>
</protein>
<accession>A0A1D7XKC4</accession>
<dbReference type="OrthoDB" id="2085983at2"/>
<proteinExistence type="predicted"/>
<dbReference type="AlphaFoldDB" id="A0A1D7XKC4"/>